<dbReference type="Proteomes" id="UP001642464">
    <property type="component" value="Unassembled WGS sequence"/>
</dbReference>
<dbReference type="SUPFAM" id="SSF47473">
    <property type="entry name" value="EF-hand"/>
    <property type="match status" value="2"/>
</dbReference>
<sequence>MEQLWNALAPSLLSLHAIGKMNIRVSPPMTYSPATLYGHIVRNDPLTEERKVGGFRYFINRGHEAFSEAVHQLAVEYPGQVNGESEVHNRAKLCYKDDTIFTYFDTFEETLPQLGSAKRHVRLLDREVTNIYDHKRGLEERLRASGCNGPDGPFPETYFSAEEALEATSSSSDALFFAKLPGETGGRGLRVLRREELQQFTNSDYVFQRAVQDLELIDGRKFVLRYFFLIYDGSLYLHHRAVVIVHGLPYEPQSVDAGVQFRHNWYEVDAADGAYLMTMHKCPQAPRWRAALARRLAQLAPALQPLLAATAKQHGTATRYVLVGGDAVIEGSRLQVKDFAVLPDSALPMPKIRKANPAQDGDPKYQNALKERDRAVETVKFALQRTGNIIRTWVEHFDRKFERQIDCRQFCSGLRALKFEGDPELLFLRIDIDRIDEVTFDQIDPDASRIWMGFRMWSVKSFRDEKHMISELSRDYGLVNREAFVSNLQRLGWNGHEAEIFAALNLEDKQELRSADLRFFTVDKRKYVKAQKGMQDALKFKVRVAKKRHLVSQARKNFKGTLLRAWRTIDADDSMYMQKNELFRAVKDLCWQGDARLLWKGLDKDGSGVTSLQELDLKSAEQLAKFKQQVIEKFGDAQSFFRAIDVHRINKVRVDDFLERCQRLGFTRVDKRLFHGLDWEGRKFLMAKDLHFVDVWKCPQYLTCDPNPQAAKDFKKSLLEIYPTILKAWRHLLDRDGSNCVGWEEFEASAKRLSFTGDVPGAWRFFDQDISGSISLGELDAPSYAELSRFKVWADEEFGGVRAAFSVLDEDRSGDFNQREFIKMLRFYGFQGDCRALFLTLDCEGQGAVALNDVAFLDFWESEVHIEEPETPKASAKEHRKVSPRISPRLEELARSKTQRKKLPLLPVASNSTLASCSTTSFSKAYLLKSVYGRFSDSASPFASTEPGFNRRAWRKLRVRLTKEEILQAKIEDVKEKLYEASEAFDVFETLRKKTIALRHRTMELFNKESDEDLTSFMDVAEP</sequence>
<dbReference type="InterPro" id="IPR018247">
    <property type="entry name" value="EF_Hand_1_Ca_BS"/>
</dbReference>
<protein>
    <recommendedName>
        <fullName evidence="2">EF-hand domain-containing protein</fullName>
    </recommendedName>
</protein>
<keyword evidence="1" id="KW-0106">Calcium</keyword>
<organism evidence="3 4">
    <name type="scientific">Durusdinium trenchii</name>
    <dbReference type="NCBI Taxonomy" id="1381693"/>
    <lineage>
        <taxon>Eukaryota</taxon>
        <taxon>Sar</taxon>
        <taxon>Alveolata</taxon>
        <taxon>Dinophyceae</taxon>
        <taxon>Suessiales</taxon>
        <taxon>Symbiodiniaceae</taxon>
        <taxon>Durusdinium</taxon>
    </lineage>
</organism>
<proteinExistence type="predicted"/>
<evidence type="ECO:0000313" key="4">
    <source>
        <dbReference type="Proteomes" id="UP001642464"/>
    </source>
</evidence>
<dbReference type="PROSITE" id="PS50222">
    <property type="entry name" value="EF_HAND_2"/>
    <property type="match status" value="1"/>
</dbReference>
<evidence type="ECO:0000313" key="3">
    <source>
        <dbReference type="EMBL" id="CAK9094045.1"/>
    </source>
</evidence>
<evidence type="ECO:0000256" key="1">
    <source>
        <dbReference type="ARBA" id="ARBA00022837"/>
    </source>
</evidence>
<dbReference type="Gene3D" id="1.10.238.10">
    <property type="entry name" value="EF-hand"/>
    <property type="match status" value="2"/>
</dbReference>
<feature type="domain" description="EF-hand" evidence="2">
    <location>
        <begin position="796"/>
        <end position="831"/>
    </location>
</feature>
<comment type="caution">
    <text evidence="3">The sequence shown here is derived from an EMBL/GenBank/DDBJ whole genome shotgun (WGS) entry which is preliminary data.</text>
</comment>
<dbReference type="SMART" id="SM00054">
    <property type="entry name" value="EFh"/>
    <property type="match status" value="3"/>
</dbReference>
<dbReference type="PROSITE" id="PS00018">
    <property type="entry name" value="EF_HAND_1"/>
    <property type="match status" value="1"/>
</dbReference>
<keyword evidence="4" id="KW-1185">Reference proteome</keyword>
<name>A0ABP0R366_9DINO</name>
<dbReference type="InterPro" id="IPR011992">
    <property type="entry name" value="EF-hand-dom_pair"/>
</dbReference>
<gene>
    <name evidence="3" type="ORF">SCF082_LOCUS44217</name>
</gene>
<evidence type="ECO:0000259" key="2">
    <source>
        <dbReference type="PROSITE" id="PS50222"/>
    </source>
</evidence>
<accession>A0ABP0R366</accession>
<reference evidence="3 4" key="1">
    <citation type="submission" date="2024-02" db="EMBL/GenBank/DDBJ databases">
        <authorList>
            <person name="Chen Y."/>
            <person name="Shah S."/>
            <person name="Dougan E. K."/>
            <person name="Thang M."/>
            <person name="Chan C."/>
        </authorList>
    </citation>
    <scope>NUCLEOTIDE SEQUENCE [LARGE SCALE GENOMIC DNA]</scope>
</reference>
<dbReference type="EMBL" id="CAXAMM010040562">
    <property type="protein sequence ID" value="CAK9094045.1"/>
    <property type="molecule type" value="Genomic_DNA"/>
</dbReference>
<dbReference type="InterPro" id="IPR002048">
    <property type="entry name" value="EF_hand_dom"/>
</dbReference>